<dbReference type="InterPro" id="IPR003692">
    <property type="entry name" value="Hydantoinase_B"/>
</dbReference>
<dbReference type="Pfam" id="PF02538">
    <property type="entry name" value="Hydantoinase_B"/>
    <property type="match status" value="1"/>
</dbReference>
<feature type="non-terminal residue" evidence="2">
    <location>
        <position position="273"/>
    </location>
</feature>
<dbReference type="GO" id="GO:0005829">
    <property type="term" value="C:cytosol"/>
    <property type="evidence" value="ECO:0007669"/>
    <property type="project" value="TreeGrafter"/>
</dbReference>
<gene>
    <name evidence="2" type="ORF">ETSY2_53450</name>
</gene>
<evidence type="ECO:0000313" key="3">
    <source>
        <dbReference type="Proteomes" id="UP000019140"/>
    </source>
</evidence>
<keyword evidence="3" id="KW-1185">Reference proteome</keyword>
<name>W4L320_9BACT</name>
<dbReference type="PANTHER" id="PTHR11365:SF23">
    <property type="entry name" value="HYPOTHETICAL 5-OXOPROLINASE (EUROFUNG)-RELATED"/>
    <property type="match status" value="1"/>
</dbReference>
<feature type="domain" description="Hydantoinase B/oxoprolinase" evidence="1">
    <location>
        <begin position="2"/>
        <end position="272"/>
    </location>
</feature>
<feature type="non-terminal residue" evidence="2">
    <location>
        <position position="1"/>
    </location>
</feature>
<dbReference type="PANTHER" id="PTHR11365">
    <property type="entry name" value="5-OXOPROLINASE RELATED"/>
    <property type="match status" value="1"/>
</dbReference>
<protein>
    <recommendedName>
        <fullName evidence="1">Hydantoinase B/oxoprolinase domain-containing protein</fullName>
    </recommendedName>
</protein>
<evidence type="ECO:0000313" key="2">
    <source>
        <dbReference type="EMBL" id="ETW92427.1"/>
    </source>
</evidence>
<dbReference type="EMBL" id="AZHX01002910">
    <property type="protein sequence ID" value="ETW92427.1"/>
    <property type="molecule type" value="Genomic_DNA"/>
</dbReference>
<dbReference type="InterPro" id="IPR045079">
    <property type="entry name" value="Oxoprolinase-like"/>
</dbReference>
<accession>W4L320</accession>
<evidence type="ECO:0000259" key="1">
    <source>
        <dbReference type="Pfam" id="PF02538"/>
    </source>
</evidence>
<dbReference type="GO" id="GO:0006749">
    <property type="term" value="P:glutathione metabolic process"/>
    <property type="evidence" value="ECO:0007669"/>
    <property type="project" value="TreeGrafter"/>
</dbReference>
<sequence length="273" mass="29759">SLPVHLGSLLGVTATLLGKYPLHELYDGDIFVANDPHTAGGTHLPDVTMVMPVFAHGHLLGFAGNIAHHADIGGMTPGSLAGGMTEIYQEGLRIPLVKLFRQGELQQDLLDLLLLNVRVPDERRGDYFAQVAACRLGARRMVEIADMYRVDMLEAAFEAIIDRTQQRMRDAVNAIPDGIYTFEDQLDDDGQGTYDIPIRVRIDVQGDRIRLDFSGTSPQVPGNLNTGLNATQSAACYAIKALLDPEIPNNQGVLNVIEVFVPEGSLINCRFPG</sequence>
<proteinExistence type="predicted"/>
<comment type="caution">
    <text evidence="2">The sequence shown here is derived from an EMBL/GenBank/DDBJ whole genome shotgun (WGS) entry which is preliminary data.</text>
</comment>
<dbReference type="Proteomes" id="UP000019140">
    <property type="component" value="Unassembled WGS sequence"/>
</dbReference>
<dbReference type="GO" id="GO:0017168">
    <property type="term" value="F:5-oxoprolinase (ATP-hydrolyzing) activity"/>
    <property type="evidence" value="ECO:0007669"/>
    <property type="project" value="TreeGrafter"/>
</dbReference>
<organism evidence="2 3">
    <name type="scientific">Candidatus Entotheonella gemina</name>
    <dbReference type="NCBI Taxonomy" id="1429439"/>
    <lineage>
        <taxon>Bacteria</taxon>
        <taxon>Pseudomonadati</taxon>
        <taxon>Nitrospinota/Tectimicrobiota group</taxon>
        <taxon>Candidatus Tectimicrobiota</taxon>
        <taxon>Candidatus Entotheonellia</taxon>
        <taxon>Candidatus Entotheonellales</taxon>
        <taxon>Candidatus Entotheonellaceae</taxon>
        <taxon>Candidatus Entotheonella</taxon>
    </lineage>
</organism>
<dbReference type="AlphaFoldDB" id="W4L320"/>
<reference evidence="2 3" key="1">
    <citation type="journal article" date="2014" name="Nature">
        <title>An environmental bacterial taxon with a large and distinct metabolic repertoire.</title>
        <authorList>
            <person name="Wilson M.C."/>
            <person name="Mori T."/>
            <person name="Ruckert C."/>
            <person name="Uria A.R."/>
            <person name="Helf M.J."/>
            <person name="Takada K."/>
            <person name="Gernert C."/>
            <person name="Steffens U.A."/>
            <person name="Heycke N."/>
            <person name="Schmitt S."/>
            <person name="Rinke C."/>
            <person name="Helfrich E.J."/>
            <person name="Brachmann A.O."/>
            <person name="Gurgui C."/>
            <person name="Wakimoto T."/>
            <person name="Kracht M."/>
            <person name="Crusemann M."/>
            <person name="Hentschel U."/>
            <person name="Abe I."/>
            <person name="Matsunaga S."/>
            <person name="Kalinowski J."/>
            <person name="Takeyama H."/>
            <person name="Piel J."/>
        </authorList>
    </citation>
    <scope>NUCLEOTIDE SEQUENCE [LARGE SCALE GENOMIC DNA]</scope>
    <source>
        <strain evidence="3">TSY2</strain>
    </source>
</reference>